<dbReference type="Gene3D" id="3.80.10.10">
    <property type="entry name" value="Ribonuclease Inhibitor"/>
    <property type="match status" value="1"/>
</dbReference>
<gene>
    <name evidence="4" type="ORF">Salat_1561800</name>
</gene>
<feature type="signal peptide" evidence="3">
    <location>
        <begin position="1"/>
        <end position="21"/>
    </location>
</feature>
<evidence type="ECO:0000256" key="1">
    <source>
        <dbReference type="SAM" id="MobiDB-lite"/>
    </source>
</evidence>
<keyword evidence="5" id="KW-1185">Reference proteome</keyword>
<keyword evidence="2" id="KW-1133">Transmembrane helix</keyword>
<feature type="region of interest" description="Disordered" evidence="1">
    <location>
        <begin position="190"/>
        <end position="219"/>
    </location>
</feature>
<dbReference type="PANTHER" id="PTHR45631">
    <property type="entry name" value="OS07G0107800 PROTEIN-RELATED"/>
    <property type="match status" value="1"/>
</dbReference>
<feature type="chain" id="PRO_5042005887" description="Leucine-rich repeat-containing N-terminal plant-type domain-containing protein" evidence="3">
    <location>
        <begin position="22"/>
        <end position="293"/>
    </location>
</feature>
<evidence type="ECO:0000313" key="4">
    <source>
        <dbReference type="EMBL" id="KAK4427928.1"/>
    </source>
</evidence>
<accession>A0AAE1YD56</accession>
<reference evidence="4" key="2">
    <citation type="journal article" date="2024" name="Plant">
        <title>Genomic evolution and insights into agronomic trait innovations of Sesamum species.</title>
        <authorList>
            <person name="Miao H."/>
            <person name="Wang L."/>
            <person name="Qu L."/>
            <person name="Liu H."/>
            <person name="Sun Y."/>
            <person name="Le M."/>
            <person name="Wang Q."/>
            <person name="Wei S."/>
            <person name="Zheng Y."/>
            <person name="Lin W."/>
            <person name="Duan Y."/>
            <person name="Cao H."/>
            <person name="Xiong S."/>
            <person name="Wang X."/>
            <person name="Wei L."/>
            <person name="Li C."/>
            <person name="Ma Q."/>
            <person name="Ju M."/>
            <person name="Zhao R."/>
            <person name="Li G."/>
            <person name="Mu C."/>
            <person name="Tian Q."/>
            <person name="Mei H."/>
            <person name="Zhang T."/>
            <person name="Gao T."/>
            <person name="Zhang H."/>
        </authorList>
    </citation>
    <scope>NUCLEOTIDE SEQUENCE</scope>
    <source>
        <strain evidence="4">3651</strain>
    </source>
</reference>
<dbReference type="InterPro" id="IPR001611">
    <property type="entry name" value="Leu-rich_rpt"/>
</dbReference>
<evidence type="ECO:0000313" key="5">
    <source>
        <dbReference type="Proteomes" id="UP001293254"/>
    </source>
</evidence>
<reference evidence="4" key="1">
    <citation type="submission" date="2020-06" db="EMBL/GenBank/DDBJ databases">
        <authorList>
            <person name="Li T."/>
            <person name="Hu X."/>
            <person name="Zhang T."/>
            <person name="Song X."/>
            <person name="Zhang H."/>
            <person name="Dai N."/>
            <person name="Sheng W."/>
            <person name="Hou X."/>
            <person name="Wei L."/>
        </authorList>
    </citation>
    <scope>NUCLEOTIDE SEQUENCE</scope>
    <source>
        <strain evidence="4">3651</strain>
        <tissue evidence="4">Leaf</tissue>
    </source>
</reference>
<dbReference type="Proteomes" id="UP001293254">
    <property type="component" value="Unassembled WGS sequence"/>
</dbReference>
<organism evidence="4 5">
    <name type="scientific">Sesamum alatum</name>
    <dbReference type="NCBI Taxonomy" id="300844"/>
    <lineage>
        <taxon>Eukaryota</taxon>
        <taxon>Viridiplantae</taxon>
        <taxon>Streptophyta</taxon>
        <taxon>Embryophyta</taxon>
        <taxon>Tracheophyta</taxon>
        <taxon>Spermatophyta</taxon>
        <taxon>Magnoliopsida</taxon>
        <taxon>eudicotyledons</taxon>
        <taxon>Gunneridae</taxon>
        <taxon>Pentapetalae</taxon>
        <taxon>asterids</taxon>
        <taxon>lamiids</taxon>
        <taxon>Lamiales</taxon>
        <taxon>Pedaliaceae</taxon>
        <taxon>Sesamum</taxon>
    </lineage>
</organism>
<comment type="caution">
    <text evidence="4">The sequence shown here is derived from an EMBL/GenBank/DDBJ whole genome shotgun (WGS) entry which is preliminary data.</text>
</comment>
<keyword evidence="2" id="KW-0812">Transmembrane</keyword>
<dbReference type="Pfam" id="PF13855">
    <property type="entry name" value="LRR_8"/>
    <property type="match status" value="1"/>
</dbReference>
<dbReference type="InterPro" id="IPR032675">
    <property type="entry name" value="LRR_dom_sf"/>
</dbReference>
<sequence length="293" mass="31657">MAFHASLLFALPLLFLLSANGRSLQKNDTSERIELERALSSDNIKVRAVSLATDSYTGKTNYSDVLGLAALCTQYPWLLEDNEDPCLPPRWTWIQCNSDASPRVIELDLSSKILYGELPDFSTMDALQIIDLSQNGLSGLIPSFLGTFPDLQELNLAYNLFTGPVPDSLACNNKLKLSLEGNTGLLLSSSCSTSDTPSPTPNRNTNSGSTGSFRTPATSSRKKSKLPVILGSTISAFVVFWIAVGIFAIFRHKARTAAAVAEASSAPGQSNVPKENIPMEEIPMNARPNNMSP</sequence>
<protein>
    <recommendedName>
        <fullName evidence="6">Leucine-rich repeat-containing N-terminal plant-type domain-containing protein</fullName>
    </recommendedName>
</protein>
<evidence type="ECO:0008006" key="6">
    <source>
        <dbReference type="Google" id="ProtNLM"/>
    </source>
</evidence>
<feature type="compositionally biased region" description="Low complexity" evidence="1">
    <location>
        <begin position="190"/>
        <end position="212"/>
    </location>
</feature>
<keyword evidence="3" id="KW-0732">Signal</keyword>
<evidence type="ECO:0000256" key="3">
    <source>
        <dbReference type="SAM" id="SignalP"/>
    </source>
</evidence>
<dbReference type="SUPFAM" id="SSF52058">
    <property type="entry name" value="L domain-like"/>
    <property type="match status" value="1"/>
</dbReference>
<feature type="region of interest" description="Disordered" evidence="1">
    <location>
        <begin position="261"/>
        <end position="293"/>
    </location>
</feature>
<evidence type="ECO:0000256" key="2">
    <source>
        <dbReference type="SAM" id="Phobius"/>
    </source>
</evidence>
<keyword evidence="2" id="KW-0472">Membrane</keyword>
<feature type="transmembrane region" description="Helical" evidence="2">
    <location>
        <begin position="228"/>
        <end position="250"/>
    </location>
</feature>
<dbReference type="PANTHER" id="PTHR45631:SF44">
    <property type="entry name" value="CARBOHYDRATE-BINDING PROTEIN OF THE ER PROTEIN"/>
    <property type="match status" value="1"/>
</dbReference>
<dbReference type="EMBL" id="JACGWO010000005">
    <property type="protein sequence ID" value="KAK4427928.1"/>
    <property type="molecule type" value="Genomic_DNA"/>
</dbReference>
<name>A0AAE1YD56_9LAMI</name>
<dbReference type="AlphaFoldDB" id="A0AAE1YD56"/>
<proteinExistence type="predicted"/>